<evidence type="ECO:0000256" key="3">
    <source>
        <dbReference type="ARBA" id="ARBA00023180"/>
    </source>
</evidence>
<dbReference type="Pfam" id="PF04577">
    <property type="entry name" value="Glyco_transf_61"/>
    <property type="match status" value="1"/>
</dbReference>
<dbReference type="RefSeq" id="WP_341841768.1">
    <property type="nucleotide sequence ID" value="NZ_CP149792.1"/>
</dbReference>
<keyword evidence="1 5" id="KW-0328">Glycosyltransferase</keyword>
<organism evidence="5 6">
    <name type="scientific">Chitinophaga caseinilytica</name>
    <dbReference type="NCBI Taxonomy" id="2267521"/>
    <lineage>
        <taxon>Bacteria</taxon>
        <taxon>Pseudomonadati</taxon>
        <taxon>Bacteroidota</taxon>
        <taxon>Chitinophagia</taxon>
        <taxon>Chitinophagales</taxon>
        <taxon>Chitinophagaceae</taxon>
        <taxon>Chitinophaga</taxon>
    </lineage>
</organism>
<keyword evidence="3" id="KW-0325">Glycoprotein</keyword>
<keyword evidence="2 5" id="KW-0808">Transferase</keyword>
<dbReference type="PANTHER" id="PTHR20961">
    <property type="entry name" value="GLYCOSYLTRANSFERASE"/>
    <property type="match status" value="1"/>
</dbReference>
<sequence>MLKQSRPAGTITVTRKIPRNYDEKDRALFEGAFTLEIPQRKTLLLHHAAVIKHAVFNPSEFRFANDYTHIRPFSRFSQFKKLYLYALPGKRVEKAIWITDEWSAEYYHWLSDALTRLLAVEGLKSSHVVLLPERYREKPYVEASLRMLGFRWEYYSIRRIVRTTEMVLPAHTAPTGHFSESAINGLRNRFVHPGATPFRKIFISRKKAIRRRILNEAEVTALMAKHGYEVHYFEDYDFATQIRLMSETKILMGLHGAGLTNMLFMQPGTQLLEIRNEGESHLNCFFNQASALDIEYYYMLSQATSAETHTADFTVDVDKLEKAMVAMEGDV</sequence>
<reference evidence="5 6" key="1">
    <citation type="submission" date="2024-03" db="EMBL/GenBank/DDBJ databases">
        <title>Chitinophaga caseinilytica sp. nov., a casein hydrolysing bacterium isolated from forest soil.</title>
        <authorList>
            <person name="Lee D.S."/>
            <person name="Han D.M."/>
            <person name="Baek J.H."/>
            <person name="Choi D.G."/>
            <person name="Jeon J.H."/>
            <person name="Jeon C.O."/>
        </authorList>
    </citation>
    <scope>NUCLEOTIDE SEQUENCE [LARGE SCALE GENOMIC DNA]</scope>
    <source>
        <strain evidence="5 6">KACC 19118</strain>
    </source>
</reference>
<dbReference type="InterPro" id="IPR007657">
    <property type="entry name" value="Glycosyltransferase_61"/>
</dbReference>
<dbReference type="InterPro" id="IPR049625">
    <property type="entry name" value="Glyco_transf_61_cat"/>
</dbReference>
<keyword evidence="6" id="KW-1185">Reference proteome</keyword>
<proteinExistence type="predicted"/>
<evidence type="ECO:0000313" key="5">
    <source>
        <dbReference type="EMBL" id="WZN47106.1"/>
    </source>
</evidence>
<dbReference type="EMBL" id="CP150096">
    <property type="protein sequence ID" value="WZN47106.1"/>
    <property type="molecule type" value="Genomic_DNA"/>
</dbReference>
<protein>
    <submittedName>
        <fullName evidence="5">Glycosyltransferase family 61 protein</fullName>
        <ecNumber evidence="5">2.4.-.-</ecNumber>
    </submittedName>
</protein>
<dbReference type="GO" id="GO:0016757">
    <property type="term" value="F:glycosyltransferase activity"/>
    <property type="evidence" value="ECO:0007669"/>
    <property type="project" value="UniProtKB-KW"/>
</dbReference>
<feature type="domain" description="Glycosyltransferase 61 catalytic" evidence="4">
    <location>
        <begin position="106"/>
        <end position="271"/>
    </location>
</feature>
<accession>A0ABZ2Z4E1</accession>
<evidence type="ECO:0000256" key="2">
    <source>
        <dbReference type="ARBA" id="ARBA00022679"/>
    </source>
</evidence>
<gene>
    <name evidence="5" type="ORF">WJU22_02795</name>
</gene>
<name>A0ABZ2Z4E1_9BACT</name>
<evidence type="ECO:0000259" key="4">
    <source>
        <dbReference type="Pfam" id="PF04577"/>
    </source>
</evidence>
<dbReference type="EC" id="2.4.-.-" evidence="5"/>
<dbReference type="Proteomes" id="UP001449657">
    <property type="component" value="Chromosome"/>
</dbReference>
<evidence type="ECO:0000313" key="6">
    <source>
        <dbReference type="Proteomes" id="UP001449657"/>
    </source>
</evidence>
<evidence type="ECO:0000256" key="1">
    <source>
        <dbReference type="ARBA" id="ARBA00022676"/>
    </source>
</evidence>